<dbReference type="InterPro" id="IPR050491">
    <property type="entry name" value="AmpC-like"/>
</dbReference>
<feature type="domain" description="Beta-lactamase-related" evidence="1">
    <location>
        <begin position="668"/>
        <end position="982"/>
    </location>
</feature>
<sequence>MSTRPLTLDDIHQIVTVPETAIRQDGTSVVFTRREVVDGRTCTSLWEVSEDHEARPLTRGTSDRAPVVTSSGVVFLRDVAGVPQLHVLPQQGEPLQLTTRRLGAGPATLSPDGTQLAFVAPVQEYPAQSRAPIVSDTLDIEADGVGWVGGARRHVFVLDLASARVRQVTDGDYDVDDPAWSPDGEQLAFVAGLARSADVTLERRAFVIDVDDPLAPLETVGHAAGLMGPVLWAPDGESVIAVGSSSVDDGPARLVRLHRGDRPDDDLTAGLDLNVMPGATGYPGGRPTLTADGLQIAFCVRDRGWTHLYGVELSGGSPRPIVAEPHHVVSALSVAASAPRAAVVLTTQESFAEVATVDLATGAVRVVTSLKDQSLPGVELYRPDPRQFTISDGTVVHGWLTSAPETTGPAPLLLDVHGGPHNAWSGVADDIHLYQQLLVARGWRVLTVNPRGSDGYGEEFYRAVNGGWGQVDLADFLEPVDQLVAEGLADPERLAVTGYSYGGAATCALTAHTDRFAAAVAGGLLCDFAALAGRRLGEGYFASMTAGLVPTDTVLLAERSPIARVAHVATPTLILHGQDDATCPVGQAQEWFSALRHQGTPSRLVVYPGGSHLFIAEGLIEHRVDYHARVVEWVEQYARSVPKPDAASPAPRGVAYWQRRLDLLRERHGVVGAQLAMVQLDETGRPFDRLTVSSGVLNAATQAPVVDDALFQIGSITKVWTTMLVMQLVDEGLLTLDDAVRDVLPDFRLADSATPEVTVGELLDHTSGIDGDVFTDTGHGEDCVKVYVDELASVRHIHPRGERFSYCNAAFVVAGRIVEVLRGMSWEDAVRRHLIEPLGLHHTIASSDEAGRFAVATGHAMDGDAAVPVPQWSITRSMGPAGLISARAGDLLTFAEAVLRGGVSDDGTRVLSEKSVRLMTEERVDLRDTHVTATGWGLGWFLEDWGGREVYGHDGGTIGQRAYLRVFPEAGYAVVLLTSGGRADGLYAELFSDVAMAIDGSVLPPRLRPEPAQAIETLEGTWACAGTRADVRRVGDGLTLTLTDLMGMVDDAPQSMSTTALQPSATPGVYAFTTPDMAGWDQLRVVPGGIYIGSRYLRETTP</sequence>
<evidence type="ECO:0000313" key="4">
    <source>
        <dbReference type="Proteomes" id="UP000265581"/>
    </source>
</evidence>
<dbReference type="Pfam" id="PF00326">
    <property type="entry name" value="Peptidase_S9"/>
    <property type="match status" value="1"/>
</dbReference>
<dbReference type="Proteomes" id="UP000265581">
    <property type="component" value="Unassembled WGS sequence"/>
</dbReference>
<dbReference type="EMBL" id="QUBR01000001">
    <property type="protein sequence ID" value="REK73625.1"/>
    <property type="molecule type" value="Genomic_DNA"/>
</dbReference>
<dbReference type="RefSeq" id="WP_119703735.1">
    <property type="nucleotide sequence ID" value="NZ_JBHSOI010000001.1"/>
</dbReference>
<dbReference type="Gene3D" id="3.40.710.10">
    <property type="entry name" value="DD-peptidase/beta-lactamase superfamily"/>
    <property type="match status" value="1"/>
</dbReference>
<dbReference type="Pfam" id="PF07676">
    <property type="entry name" value="PD40"/>
    <property type="match status" value="1"/>
</dbReference>
<dbReference type="SUPFAM" id="SSF56601">
    <property type="entry name" value="beta-lactamase/transpeptidase-like"/>
    <property type="match status" value="1"/>
</dbReference>
<comment type="caution">
    <text evidence="3">The sequence shown here is derived from an EMBL/GenBank/DDBJ whole genome shotgun (WGS) entry which is preliminary data.</text>
</comment>
<dbReference type="OrthoDB" id="3325701at2"/>
<accession>A0A371PCG4</accession>
<dbReference type="Gene3D" id="2.120.10.30">
    <property type="entry name" value="TolB, C-terminal domain"/>
    <property type="match status" value="2"/>
</dbReference>
<dbReference type="InterPro" id="IPR029058">
    <property type="entry name" value="AB_hydrolase_fold"/>
</dbReference>
<protein>
    <submittedName>
        <fullName evidence="3">Peptidase S9</fullName>
    </submittedName>
</protein>
<dbReference type="Gene3D" id="3.40.50.1820">
    <property type="entry name" value="alpha/beta hydrolase"/>
    <property type="match status" value="1"/>
</dbReference>
<dbReference type="InterPro" id="IPR001466">
    <property type="entry name" value="Beta-lactam-related"/>
</dbReference>
<dbReference type="SUPFAM" id="SSF82171">
    <property type="entry name" value="DPP6 N-terminal domain-like"/>
    <property type="match status" value="1"/>
</dbReference>
<organism evidence="3 4">
    <name type="scientific">Aeromicrobium endophyticum</name>
    <dbReference type="NCBI Taxonomy" id="2292704"/>
    <lineage>
        <taxon>Bacteria</taxon>
        <taxon>Bacillati</taxon>
        <taxon>Actinomycetota</taxon>
        <taxon>Actinomycetes</taxon>
        <taxon>Propionibacteriales</taxon>
        <taxon>Nocardioidaceae</taxon>
        <taxon>Aeromicrobium</taxon>
    </lineage>
</organism>
<dbReference type="PANTHER" id="PTHR46825">
    <property type="entry name" value="D-ALANYL-D-ALANINE-CARBOXYPEPTIDASE/ENDOPEPTIDASE AMPH"/>
    <property type="match status" value="1"/>
</dbReference>
<evidence type="ECO:0000313" key="3">
    <source>
        <dbReference type="EMBL" id="REK73625.1"/>
    </source>
</evidence>
<keyword evidence="4" id="KW-1185">Reference proteome</keyword>
<evidence type="ECO:0000259" key="1">
    <source>
        <dbReference type="Pfam" id="PF00144"/>
    </source>
</evidence>
<feature type="domain" description="Peptidase S9 prolyl oligopeptidase catalytic" evidence="2">
    <location>
        <begin position="435"/>
        <end position="638"/>
    </location>
</feature>
<dbReference type="InterPro" id="IPR011659">
    <property type="entry name" value="WD40"/>
</dbReference>
<dbReference type="AlphaFoldDB" id="A0A371PCG4"/>
<proteinExistence type="predicted"/>
<reference evidence="3 4" key="1">
    <citation type="submission" date="2018-08" db="EMBL/GenBank/DDBJ databases">
        <title>Aeromicrobium sp. M2KJ-4, whole genome shotgun sequence.</title>
        <authorList>
            <person name="Tuo L."/>
        </authorList>
    </citation>
    <scope>NUCLEOTIDE SEQUENCE [LARGE SCALE GENOMIC DNA]</scope>
    <source>
        <strain evidence="3 4">M2KJ-4</strain>
    </source>
</reference>
<dbReference type="GO" id="GO:0008236">
    <property type="term" value="F:serine-type peptidase activity"/>
    <property type="evidence" value="ECO:0007669"/>
    <property type="project" value="InterPro"/>
</dbReference>
<dbReference type="Pfam" id="PF00144">
    <property type="entry name" value="Beta-lactamase"/>
    <property type="match status" value="1"/>
</dbReference>
<dbReference type="InterPro" id="IPR012338">
    <property type="entry name" value="Beta-lactam/transpept-like"/>
</dbReference>
<dbReference type="SUPFAM" id="SSF53474">
    <property type="entry name" value="alpha/beta-Hydrolases"/>
    <property type="match status" value="1"/>
</dbReference>
<dbReference type="InterPro" id="IPR001375">
    <property type="entry name" value="Peptidase_S9_cat"/>
</dbReference>
<dbReference type="PANTHER" id="PTHR46825:SF9">
    <property type="entry name" value="BETA-LACTAMASE-RELATED DOMAIN-CONTAINING PROTEIN"/>
    <property type="match status" value="1"/>
</dbReference>
<dbReference type="GO" id="GO:0006508">
    <property type="term" value="P:proteolysis"/>
    <property type="evidence" value="ECO:0007669"/>
    <property type="project" value="InterPro"/>
</dbReference>
<name>A0A371PCG4_9ACTN</name>
<gene>
    <name evidence="3" type="ORF">DX116_08850</name>
</gene>
<evidence type="ECO:0000259" key="2">
    <source>
        <dbReference type="Pfam" id="PF00326"/>
    </source>
</evidence>
<dbReference type="InterPro" id="IPR011042">
    <property type="entry name" value="6-blade_b-propeller_TolB-like"/>
</dbReference>